<dbReference type="EMBL" id="HBUF01356907">
    <property type="protein sequence ID" value="CAG6718106.1"/>
    <property type="molecule type" value="Transcribed_RNA"/>
</dbReference>
<evidence type="ECO:0000313" key="1">
    <source>
        <dbReference type="EMBL" id="CAG6718103.1"/>
    </source>
</evidence>
<reference evidence="1" key="1">
    <citation type="submission" date="2021-05" db="EMBL/GenBank/DDBJ databases">
        <authorList>
            <person name="Alioto T."/>
            <person name="Alioto T."/>
            <person name="Gomez Garrido J."/>
        </authorList>
    </citation>
    <scope>NUCLEOTIDE SEQUENCE</scope>
</reference>
<dbReference type="EMBL" id="HBUF01356906">
    <property type="protein sequence ID" value="CAG6718103.1"/>
    <property type="molecule type" value="Transcribed_RNA"/>
</dbReference>
<dbReference type="AlphaFoldDB" id="A0A8D8V5B9"/>
<organism evidence="1">
    <name type="scientific">Cacopsylla melanoneura</name>
    <dbReference type="NCBI Taxonomy" id="428564"/>
    <lineage>
        <taxon>Eukaryota</taxon>
        <taxon>Metazoa</taxon>
        <taxon>Ecdysozoa</taxon>
        <taxon>Arthropoda</taxon>
        <taxon>Hexapoda</taxon>
        <taxon>Insecta</taxon>
        <taxon>Pterygota</taxon>
        <taxon>Neoptera</taxon>
        <taxon>Paraneoptera</taxon>
        <taxon>Hemiptera</taxon>
        <taxon>Sternorrhyncha</taxon>
        <taxon>Psylloidea</taxon>
        <taxon>Psyllidae</taxon>
        <taxon>Psyllinae</taxon>
        <taxon>Cacopsylla</taxon>
    </lineage>
</organism>
<protein>
    <submittedName>
        <fullName evidence="1">Uncharacterized protein</fullName>
    </submittedName>
</protein>
<proteinExistence type="predicted"/>
<accession>A0A8D8V5B9</accession>
<name>A0A8D8V5B9_9HEMI</name>
<sequence length="114" mass="13672">MLFIDEIFHTAVFFKITFKQTDFYVKNLKYPTFFRLNRTNLNFQFCTPTIFYLCENIESLHYLHTQALQFGFFQTFIGFKKADICRTKPENCRKIEDSLILRPIPSYSVCLVIE</sequence>